<dbReference type="InterPro" id="IPR031346">
    <property type="entry name" value="DUF2154_N"/>
</dbReference>
<proteinExistence type="predicted"/>
<dbReference type="Proteomes" id="UP001332192">
    <property type="component" value="Chromosome"/>
</dbReference>
<feature type="domain" description="DUF2154" evidence="1">
    <location>
        <begin position="49"/>
        <end position="139"/>
    </location>
</feature>
<keyword evidence="3" id="KW-1185">Reference proteome</keyword>
<evidence type="ECO:0000313" key="3">
    <source>
        <dbReference type="Proteomes" id="UP001332192"/>
    </source>
</evidence>
<dbReference type="RefSeq" id="WP_324718242.1">
    <property type="nucleotide sequence ID" value="NZ_CP141615.1"/>
</dbReference>
<dbReference type="Pfam" id="PF17115">
    <property type="entry name" value="Toast_rack_N"/>
    <property type="match status" value="1"/>
</dbReference>
<protein>
    <submittedName>
        <fullName evidence="2">Toast rack family protein</fullName>
    </submittedName>
</protein>
<sequence>MGAAASKAAGKSPVWLAATVATVAVIGVLGWPAMAQDKPFTLTQTVPRDGARQAYVRLDMGAGELRVSGGAAGLLEGRFEYRPEHWRPEVAYQTYGSRADVRITQPPLWRWPWTLDVHNVWAIRLNDDVPTELDVRLGAGGSRLHLGNVTLSRLDVRVGAGEVTLDLRGPWRQDLSGYVHGGVGRLIVRLPDQVGVRVDVSKGLGRVEARGLRQEGDQSFLNEWFGKAPVNIHLQVDAGVGEIVLESGSDSATA</sequence>
<gene>
    <name evidence="2" type="ORF">U7230_12175</name>
</gene>
<organism evidence="2 3">
    <name type="scientific">Carboxydichorda subterranea</name>
    <dbReference type="NCBI Taxonomy" id="3109565"/>
    <lineage>
        <taxon>Bacteria</taxon>
        <taxon>Bacillati</taxon>
        <taxon>Bacillota</taxon>
        <taxon>Limnochordia</taxon>
        <taxon>Limnochordales</taxon>
        <taxon>Geochordaceae</taxon>
        <taxon>Carboxydichorda</taxon>
    </lineage>
</organism>
<name>A0ABZ1C1L5_9FIRM</name>
<evidence type="ECO:0000259" key="1">
    <source>
        <dbReference type="Pfam" id="PF17115"/>
    </source>
</evidence>
<evidence type="ECO:0000313" key="2">
    <source>
        <dbReference type="EMBL" id="WRP18972.1"/>
    </source>
</evidence>
<accession>A0ABZ1C1L5</accession>
<reference evidence="2 3" key="1">
    <citation type="journal article" date="2024" name="Front. Microbiol.">
        <title>Novel thermophilic genera Geochorda gen. nov. and Carboxydochorda gen. nov. from the deep terrestrial subsurface reveal the ecophysiological diversity in the class Limnochordia.</title>
        <authorList>
            <person name="Karnachuk O.V."/>
            <person name="Lukina A.P."/>
            <person name="Avakyan M.R."/>
            <person name="Kadnikov V.V."/>
            <person name="Begmatov S."/>
            <person name="Beletsky A.V."/>
            <person name="Vlasova K.G."/>
            <person name="Novikov A.A."/>
            <person name="Shcherbakova V.A."/>
            <person name="Mardanov A.V."/>
            <person name="Ravin N.V."/>
        </authorList>
    </citation>
    <scope>NUCLEOTIDE SEQUENCE [LARGE SCALE GENOMIC DNA]</scope>
    <source>
        <strain evidence="2 3">L945</strain>
    </source>
</reference>
<dbReference type="EMBL" id="CP141615">
    <property type="protein sequence ID" value="WRP18972.1"/>
    <property type="molecule type" value="Genomic_DNA"/>
</dbReference>